<gene>
    <name evidence="2" type="ORF">SM116_08530</name>
</gene>
<evidence type="ECO:0000313" key="2">
    <source>
        <dbReference type="EMBL" id="WPR91438.1"/>
    </source>
</evidence>
<accession>A0ABZ0SRY5</accession>
<proteinExistence type="predicted"/>
<keyword evidence="3" id="KW-1185">Reference proteome</keyword>
<dbReference type="Pfam" id="PF13560">
    <property type="entry name" value="HTH_31"/>
    <property type="match status" value="1"/>
</dbReference>
<evidence type="ECO:0000259" key="1">
    <source>
        <dbReference type="PROSITE" id="PS50943"/>
    </source>
</evidence>
<protein>
    <submittedName>
        <fullName evidence="2">Helix-turn-helix transcriptional regulator</fullName>
    </submittedName>
</protein>
<dbReference type="Proteomes" id="UP001323798">
    <property type="component" value="Chromosome"/>
</dbReference>
<organism evidence="2 3">
    <name type="scientific">Microbacterium rhizosphaerae</name>
    <dbReference type="NCBI Taxonomy" id="1678237"/>
    <lineage>
        <taxon>Bacteria</taxon>
        <taxon>Bacillati</taxon>
        <taxon>Actinomycetota</taxon>
        <taxon>Actinomycetes</taxon>
        <taxon>Micrococcales</taxon>
        <taxon>Microbacteriaceae</taxon>
        <taxon>Microbacterium</taxon>
    </lineage>
</organism>
<dbReference type="SUPFAM" id="SSF47413">
    <property type="entry name" value="lambda repressor-like DNA-binding domains"/>
    <property type="match status" value="1"/>
</dbReference>
<reference evidence="2 3" key="1">
    <citation type="submission" date="2023-11" db="EMBL/GenBank/DDBJ databases">
        <title>Genome sequence of Microbacterium rhizosphaerae KACC 19337.</title>
        <authorList>
            <person name="Choi H."/>
            <person name="Kim S."/>
            <person name="Kim Y."/>
            <person name="Kwon S.-W."/>
            <person name="Heo J."/>
        </authorList>
    </citation>
    <scope>NUCLEOTIDE SEQUENCE [LARGE SCALE GENOMIC DNA]</scope>
    <source>
        <strain evidence="2 3">KACC 19337</strain>
    </source>
</reference>
<dbReference type="Gene3D" id="1.10.260.40">
    <property type="entry name" value="lambda repressor-like DNA-binding domains"/>
    <property type="match status" value="2"/>
</dbReference>
<dbReference type="InterPro" id="IPR010982">
    <property type="entry name" value="Lambda_DNA-bd_dom_sf"/>
</dbReference>
<feature type="domain" description="HTH cro/C1-type" evidence="1">
    <location>
        <begin position="7"/>
        <end position="61"/>
    </location>
</feature>
<dbReference type="PROSITE" id="PS50943">
    <property type="entry name" value="HTH_CROC1"/>
    <property type="match status" value="1"/>
</dbReference>
<dbReference type="EMBL" id="CP139368">
    <property type="protein sequence ID" value="WPR91438.1"/>
    <property type="molecule type" value="Genomic_DNA"/>
</dbReference>
<dbReference type="CDD" id="cd00093">
    <property type="entry name" value="HTH_XRE"/>
    <property type="match status" value="1"/>
</dbReference>
<evidence type="ECO:0000313" key="3">
    <source>
        <dbReference type="Proteomes" id="UP001323798"/>
    </source>
</evidence>
<name>A0ABZ0SRY5_9MICO</name>
<dbReference type="RefSeq" id="WP_320944138.1">
    <property type="nucleotide sequence ID" value="NZ_BAABEU010000007.1"/>
</dbReference>
<sequence length="211" mass="22281">MDLVRAVATLRDAAGMTNQELIERTGMSSSYYYARMRGSAPFDANDIENLALALGTHPHEISRVAASLSPDDDIEPIVETRPCELGRRLTAIAHAPRVDGTAFDADGLIVKLAERGISLDVADWSALLDGTAGPSVRARLLEAVCDYAGIPAAYLLDLDDGGAAEVAEANLEFREALRSSGADSMSARAVGEVSPAALRAIAQTLRSISAR</sequence>
<dbReference type="InterPro" id="IPR001387">
    <property type="entry name" value="Cro/C1-type_HTH"/>
</dbReference>